<dbReference type="SUPFAM" id="SSF54637">
    <property type="entry name" value="Thioesterase/thiol ester dehydrase-isomerase"/>
    <property type="match status" value="1"/>
</dbReference>
<name>A0AAI9Y0K3_9PEZI</name>
<dbReference type="Gene3D" id="3.10.129.10">
    <property type="entry name" value="Hotdog Thioesterase"/>
    <property type="match status" value="1"/>
</dbReference>
<dbReference type="InterPro" id="IPR006683">
    <property type="entry name" value="Thioestr_dom"/>
</dbReference>
<dbReference type="GO" id="GO:0047617">
    <property type="term" value="F:fatty acyl-CoA hydrolase activity"/>
    <property type="evidence" value="ECO:0007669"/>
    <property type="project" value="InterPro"/>
</dbReference>
<evidence type="ECO:0000256" key="2">
    <source>
        <dbReference type="ARBA" id="ARBA00022801"/>
    </source>
</evidence>
<evidence type="ECO:0000256" key="1">
    <source>
        <dbReference type="ARBA" id="ARBA00008324"/>
    </source>
</evidence>
<accession>A0AAI9Y0K3</accession>
<dbReference type="Proteomes" id="UP001239213">
    <property type="component" value="Unassembled WGS sequence"/>
</dbReference>
<reference evidence="4" key="1">
    <citation type="submission" date="2016-11" db="EMBL/GenBank/DDBJ databases">
        <title>The genome sequence of Colletotrichum cuscutae.</title>
        <authorList>
            <person name="Baroncelli R."/>
        </authorList>
    </citation>
    <scope>NUCLEOTIDE SEQUENCE</scope>
    <source>
        <strain evidence="4">IMI 304802</strain>
    </source>
</reference>
<dbReference type="AlphaFoldDB" id="A0AAI9Y0K3"/>
<comment type="similarity">
    <text evidence="1">Belongs to the thioesterase PaaI family.</text>
</comment>
<dbReference type="Pfam" id="PF03061">
    <property type="entry name" value="4HBT"/>
    <property type="match status" value="1"/>
</dbReference>
<dbReference type="EMBL" id="MPDP01000201">
    <property type="protein sequence ID" value="KAK1471498.1"/>
    <property type="molecule type" value="Genomic_DNA"/>
</dbReference>
<keyword evidence="2" id="KW-0378">Hydrolase</keyword>
<feature type="domain" description="Thioesterase" evidence="3">
    <location>
        <begin position="103"/>
        <end position="182"/>
    </location>
</feature>
<evidence type="ECO:0000313" key="5">
    <source>
        <dbReference type="Proteomes" id="UP001239213"/>
    </source>
</evidence>
<sequence>MGIPSQFKSVFEAKAGEERIQAWLNLDKDDAGNFKFGVRPFPPPPLSHHISPPSKHEPADTKNLQNWTGALIPSTSLLSTSLTPTPRATFSFTVRPEHCNRAGNLHGGAAATLFDALTTMPLALVNDKPGYWQFLGVSRTINCSYLRPAPNGEECLVECEIVQVGRTLCQLRGTLTRRSDGVVLATCEHHKFNTDPPASKL</sequence>
<dbReference type="PANTHER" id="PTHR21660:SF1">
    <property type="entry name" value="ACYL-COENZYME A THIOESTERASE 13"/>
    <property type="match status" value="1"/>
</dbReference>
<keyword evidence="5" id="KW-1185">Reference proteome</keyword>
<dbReference type="PANTHER" id="PTHR21660">
    <property type="entry name" value="THIOESTERASE SUPERFAMILY MEMBER-RELATED"/>
    <property type="match status" value="1"/>
</dbReference>
<dbReference type="InterPro" id="IPR039298">
    <property type="entry name" value="ACOT13"/>
</dbReference>
<organism evidence="4 5">
    <name type="scientific">Colletotrichum cuscutae</name>
    <dbReference type="NCBI Taxonomy" id="1209917"/>
    <lineage>
        <taxon>Eukaryota</taxon>
        <taxon>Fungi</taxon>
        <taxon>Dikarya</taxon>
        <taxon>Ascomycota</taxon>
        <taxon>Pezizomycotina</taxon>
        <taxon>Sordariomycetes</taxon>
        <taxon>Hypocreomycetidae</taxon>
        <taxon>Glomerellales</taxon>
        <taxon>Glomerellaceae</taxon>
        <taxon>Colletotrichum</taxon>
        <taxon>Colletotrichum acutatum species complex</taxon>
    </lineage>
</organism>
<gene>
    <name evidence="4" type="ORF">CCUS01_05981</name>
</gene>
<evidence type="ECO:0000313" key="4">
    <source>
        <dbReference type="EMBL" id="KAK1471498.1"/>
    </source>
</evidence>
<dbReference type="InterPro" id="IPR029069">
    <property type="entry name" value="HotDog_dom_sf"/>
</dbReference>
<comment type="caution">
    <text evidence="4">The sequence shown here is derived from an EMBL/GenBank/DDBJ whole genome shotgun (WGS) entry which is preliminary data.</text>
</comment>
<protein>
    <submittedName>
        <fullName evidence="4">Thioesterase superfamily protein</fullName>
    </submittedName>
</protein>
<evidence type="ECO:0000259" key="3">
    <source>
        <dbReference type="Pfam" id="PF03061"/>
    </source>
</evidence>
<proteinExistence type="inferred from homology"/>
<dbReference type="CDD" id="cd03443">
    <property type="entry name" value="PaaI_thioesterase"/>
    <property type="match status" value="1"/>
</dbReference>